<dbReference type="EMBL" id="QOKT01000006">
    <property type="protein sequence ID" value="RCJ01459.1"/>
    <property type="molecule type" value="Genomic_DNA"/>
</dbReference>
<dbReference type="EMBL" id="JAJBIS010000001">
    <property type="protein sequence ID" value="MCF1348964.1"/>
    <property type="molecule type" value="Genomic_DNA"/>
</dbReference>
<keyword evidence="1" id="KW-0812">Transmembrane</keyword>
<evidence type="ECO:0000313" key="3">
    <source>
        <dbReference type="EMBL" id="QDI64865.1"/>
    </source>
</evidence>
<evidence type="ECO:0000313" key="5">
    <source>
        <dbReference type="Proteomes" id="UP000253077"/>
    </source>
</evidence>
<dbReference type="EMBL" id="CP041200">
    <property type="protein sequence ID" value="QDI64865.1"/>
    <property type="molecule type" value="Genomic_DNA"/>
</dbReference>
<dbReference type="RefSeq" id="WP_004026101.1">
    <property type="nucleotide sequence ID" value="NZ_CAMXZD010000001.1"/>
</dbReference>
<evidence type="ECO:0000313" key="4">
    <source>
        <dbReference type="EMBL" id="RCJ01459.1"/>
    </source>
</evidence>
<reference evidence="2 7" key="3">
    <citation type="submission" date="2021-10" db="EMBL/GenBank/DDBJ databases">
        <title>Sequencing the mobilome of antimicrobial resistant bacterial isolates spanning a range of GC content: The potential of a sustainable low cost, low infrastructure approach for surveillance with Oxford Nanopore sequencing.</title>
        <authorList>
            <person name="Sands K."/>
        </authorList>
    </citation>
    <scope>NUCLEOTIDE SEQUENCE [LARGE SCALE GENOMIC DNA]</scope>
    <source>
        <strain evidence="2 7">MIN-202</strain>
    </source>
</reference>
<dbReference type="Proteomes" id="UP000253077">
    <property type="component" value="Unassembled WGS sequence"/>
</dbReference>
<evidence type="ECO:0000256" key="1">
    <source>
        <dbReference type="SAM" id="Phobius"/>
    </source>
</evidence>
<name>A0AAP9AA00_UREUR</name>
<proteinExistence type="predicted"/>
<dbReference type="GeneID" id="93848772"/>
<feature type="transmembrane region" description="Helical" evidence="1">
    <location>
        <begin position="20"/>
        <end position="40"/>
    </location>
</feature>
<reference evidence="4 5" key="1">
    <citation type="submission" date="2018-07" db="EMBL/GenBank/DDBJ databases">
        <title>Ureaplasma urealyticum 1000 the multidrug-resistant clinical isolate obtained from scrapings of the urogenital tract of a woman with inflammatory diseases of the reproductive organs.</title>
        <authorList>
            <person name="Kolesnikova E.A."/>
            <person name="Alekseeva A.E."/>
            <person name="Brusnigina N.F."/>
            <person name="Makhova M.A."/>
        </authorList>
    </citation>
    <scope>NUCLEOTIDE SEQUENCE [LARGE SCALE GENOMIC DNA]</scope>
    <source>
        <strain evidence="4 5">1000</strain>
    </source>
</reference>
<evidence type="ECO:0000313" key="7">
    <source>
        <dbReference type="Proteomes" id="UP001201240"/>
    </source>
</evidence>
<dbReference type="Proteomes" id="UP000318231">
    <property type="component" value="Chromosome"/>
</dbReference>
<gene>
    <name evidence="4" type="ORF">DSQ42_01440</name>
    <name evidence="3" type="ORF">FJM05_01440</name>
    <name evidence="2" type="ORF">LH652_01455</name>
</gene>
<protein>
    <submittedName>
        <fullName evidence="3">Uncharacterized protein</fullName>
    </submittedName>
</protein>
<dbReference type="Proteomes" id="UP001201240">
    <property type="component" value="Unassembled WGS sequence"/>
</dbReference>
<reference evidence="3 6" key="2">
    <citation type="submission" date="2019-07" db="EMBL/GenBank/DDBJ databases">
        <title>Comparative genomics of three clinical Ureaplasma species: analysis of their core genomes and virulence factors.</title>
        <authorList>
            <person name="Yang T."/>
            <person name="Zhang Y."/>
            <person name="Li X."/>
            <person name="Kong Y."/>
            <person name="Yu H."/>
            <person name="Ruan Z."/>
            <person name="Xie X."/>
            <person name="Zhang J."/>
        </authorList>
    </citation>
    <scope>NUCLEOTIDE SEQUENCE [LARGE SCALE GENOMIC DNA]</scope>
    <source>
        <strain evidence="3 6">132</strain>
    </source>
</reference>
<evidence type="ECO:0000313" key="2">
    <source>
        <dbReference type="EMBL" id="MCF1348964.1"/>
    </source>
</evidence>
<keyword evidence="1" id="KW-1133">Transmembrane helix</keyword>
<evidence type="ECO:0000313" key="6">
    <source>
        <dbReference type="Proteomes" id="UP000318231"/>
    </source>
</evidence>
<keyword evidence="1" id="KW-0472">Membrane</keyword>
<organism evidence="3 6">
    <name type="scientific">Ureaplasma urealyticum</name>
    <name type="common">Ureaplasma urealyticum biotype 2</name>
    <dbReference type="NCBI Taxonomy" id="2130"/>
    <lineage>
        <taxon>Bacteria</taxon>
        <taxon>Bacillati</taxon>
        <taxon>Mycoplasmatota</taxon>
        <taxon>Mycoplasmoidales</taxon>
        <taxon>Mycoplasmoidaceae</taxon>
        <taxon>Ureaplasma</taxon>
    </lineage>
</organism>
<dbReference type="AlphaFoldDB" id="A0AAP9AA00"/>
<accession>A0AAP9AA00</accession>
<sequence>MSNIDSKTNFWKLNKKNKKILFRVLGYSSLLTIILTPIIYKVSYNKQYEFISQSVRELKAIDNNLVSSYSNFYISQKSSASNGLYNYNLITNFKDFQQLMIDDLNFDKYSSALIHEEIKNELLKKYDENFFKNNDLLYVSYNSLDSKYFLTSILTYDHNNLSLPFLNTKTIFNEEFNNENFYTNSALGNTKTEVKFFSVSKKYNIKREQVRIYGLKTAKDLFLYKNYVQKNNKPV</sequence>